<protein>
    <submittedName>
        <fullName evidence="8">Adapter protein unc-53 (inferred by orthology to a C. elegans protein)</fullName>
    </submittedName>
</protein>
<dbReference type="Proteomes" id="UP000267096">
    <property type="component" value="Unassembled WGS sequence"/>
</dbReference>
<gene>
    <name evidence="6" type="ORF">ASIM_LOCUS702</name>
</gene>
<feature type="region of interest" description="Disordered" evidence="4">
    <location>
        <begin position="146"/>
        <end position="279"/>
    </location>
</feature>
<evidence type="ECO:0000256" key="2">
    <source>
        <dbReference type="ARBA" id="ARBA00023054"/>
    </source>
</evidence>
<dbReference type="EMBL" id="UYRR01000547">
    <property type="protein sequence ID" value="VDK17995.1"/>
    <property type="molecule type" value="Genomic_DNA"/>
</dbReference>
<feature type="compositionally biased region" description="Polar residues" evidence="4">
    <location>
        <begin position="346"/>
        <end position="355"/>
    </location>
</feature>
<feature type="compositionally biased region" description="Polar residues" evidence="4">
    <location>
        <begin position="259"/>
        <end position="279"/>
    </location>
</feature>
<comment type="similarity">
    <text evidence="1">Belongs to the Nav/unc-53 family.</text>
</comment>
<accession>A0A0M3IZW9</accession>
<proteinExistence type="inferred from homology"/>
<dbReference type="InterPro" id="IPR039041">
    <property type="entry name" value="Nav/unc-53"/>
</dbReference>
<feature type="compositionally biased region" description="Low complexity" evidence="4">
    <location>
        <begin position="179"/>
        <end position="195"/>
    </location>
</feature>
<name>A0A0M3IZW9_ANISI</name>
<dbReference type="InterPro" id="IPR027417">
    <property type="entry name" value="P-loop_NTPase"/>
</dbReference>
<reference evidence="8" key="1">
    <citation type="submission" date="2017-02" db="UniProtKB">
        <authorList>
            <consortium name="WormBaseParasite"/>
        </authorList>
    </citation>
    <scope>IDENTIFICATION</scope>
</reference>
<reference evidence="6 7" key="2">
    <citation type="submission" date="2018-11" db="EMBL/GenBank/DDBJ databases">
        <authorList>
            <consortium name="Pathogen Informatics"/>
        </authorList>
    </citation>
    <scope>NUCLEOTIDE SEQUENCE [LARGE SCALE GENOMIC DNA]</scope>
</reference>
<evidence type="ECO:0000313" key="6">
    <source>
        <dbReference type="EMBL" id="VDK17995.1"/>
    </source>
</evidence>
<feature type="region of interest" description="Disordered" evidence="4">
    <location>
        <begin position="341"/>
        <end position="364"/>
    </location>
</feature>
<keyword evidence="2 3" id="KW-0175">Coiled coil</keyword>
<feature type="coiled-coil region" evidence="3">
    <location>
        <begin position="50"/>
        <end position="119"/>
    </location>
</feature>
<dbReference type="InterPro" id="IPR057568">
    <property type="entry name" value="CortBP2_NAV1-like_AAA_lid"/>
</dbReference>
<evidence type="ECO:0000256" key="4">
    <source>
        <dbReference type="SAM" id="MobiDB-lite"/>
    </source>
</evidence>
<dbReference type="InterPro" id="IPR003593">
    <property type="entry name" value="AAA+_ATPase"/>
</dbReference>
<evidence type="ECO:0000313" key="8">
    <source>
        <dbReference type="WBParaSite" id="ASIM_0000080301-mRNA-1"/>
    </source>
</evidence>
<dbReference type="SUPFAM" id="SSF52540">
    <property type="entry name" value="P-loop containing nucleoside triphosphate hydrolases"/>
    <property type="match status" value="1"/>
</dbReference>
<evidence type="ECO:0000313" key="7">
    <source>
        <dbReference type="Proteomes" id="UP000267096"/>
    </source>
</evidence>
<dbReference type="OrthoDB" id="2161974at2759"/>
<dbReference type="WBParaSite" id="ASIM_0000080301-mRNA-1">
    <property type="protein sequence ID" value="ASIM_0000080301-mRNA-1"/>
    <property type="gene ID" value="ASIM_0000080301"/>
</dbReference>
<dbReference type="PANTHER" id="PTHR12784">
    <property type="entry name" value="STEERIN"/>
    <property type="match status" value="1"/>
</dbReference>
<feature type="compositionally biased region" description="Low complexity" evidence="4">
    <location>
        <begin position="32"/>
        <end position="41"/>
    </location>
</feature>
<dbReference type="AlphaFoldDB" id="A0A0M3IZW9"/>
<sequence>MKQSRYAESGYISAATTSKTSPNGSSTADLNSGSQLSLASSSGSVYSTMEERYEAEIRKLNREMESYRQTISKLTAKHDGYNHLIQLFDNKLHQMAKHVENLQNKSQFKKEEVVKLRSEIDDLRVMSITAAGVSLTAPAAAAPLQVGGGNSSDCAQHRKCSTPQQTVDGAGELLRHPSLESLTSHRSSMSSSSKGSKTDKSSLNSFGKQQKRSWIRSSLSKAFTKGGAKKGGKSGQGHGLGSAASDSADSQSLGVIHNGSASKQNPSATNGSSNRLTELDSTPQLVELKKQLEDKDSALTDVRLDALDKAREVDILREMINRLKNENKLLKQNFVMLERRVRTDSRTSSQQSLSAVTDPEDPVYEVPPPNEPLTATAHSAVPTTSCVRVSVSVELSGVMQRTGRCANEISIGSIPLPSQNTTWMQLDASIRHLFKHYIQRVDPNGVLGLESDQAIIGYEFGDFIRDIETASAPAPKPIDAIGRNTQLRIFLRGVAQRCLDGLILDCLFPRVVLEQLLNILLEHRRLILFGATGIGKSNLARQLAKYISLKICSVKDGCNSGIETTAGTSVAAQECVVEIKIGDEEPDRNMAQVQKQLESLLRCPKPNVILIDNIQRHRIALLSASFSSVDTPAKQGPYVICTVNRASQLPEMQMHHNFRMFLLPNNVDSIRGYMGCFLRRRILEGEFHDGDHAEEDIYRVIEFLPNVLASVNAFIEKSNSRDVTIGPRLFLQCPLDLEQSREWFIKLWNHMIIPYMVKVAKEGVKVLGRCGSFEDPTDLVCEQWPWLEGEAAEEVLKRLSIKESIDQQDSRSSNYSTNTNNGSIQQFDPLEALIRIQSNNAASSSSCSNASTQQQQQRVV</sequence>
<keyword evidence="7" id="KW-1185">Reference proteome</keyword>
<feature type="coiled-coil region" evidence="3">
    <location>
        <begin position="306"/>
        <end position="340"/>
    </location>
</feature>
<evidence type="ECO:0000259" key="5">
    <source>
        <dbReference type="SMART" id="SM00382"/>
    </source>
</evidence>
<dbReference type="Pfam" id="PF25408">
    <property type="entry name" value="AAA_lid_NAV1"/>
    <property type="match status" value="1"/>
</dbReference>
<dbReference type="InterPro" id="IPR057126">
    <property type="entry name" value="NAV1-like_ubiquitin-like"/>
</dbReference>
<organism evidence="8">
    <name type="scientific">Anisakis simplex</name>
    <name type="common">Herring worm</name>
    <dbReference type="NCBI Taxonomy" id="6269"/>
    <lineage>
        <taxon>Eukaryota</taxon>
        <taxon>Metazoa</taxon>
        <taxon>Ecdysozoa</taxon>
        <taxon>Nematoda</taxon>
        <taxon>Chromadorea</taxon>
        <taxon>Rhabditida</taxon>
        <taxon>Spirurina</taxon>
        <taxon>Ascaridomorpha</taxon>
        <taxon>Ascaridoidea</taxon>
        <taxon>Anisakidae</taxon>
        <taxon>Anisakis</taxon>
        <taxon>Anisakis simplex complex</taxon>
    </lineage>
</organism>
<feature type="region of interest" description="Disordered" evidence="4">
    <location>
        <begin position="1"/>
        <end position="41"/>
    </location>
</feature>
<dbReference type="Gene3D" id="3.40.50.300">
    <property type="entry name" value="P-loop containing nucleotide triphosphate hydrolases"/>
    <property type="match status" value="1"/>
</dbReference>
<dbReference type="PANTHER" id="PTHR12784:SF28">
    <property type="entry name" value="PROTEIN SICKIE"/>
    <property type="match status" value="1"/>
</dbReference>
<feature type="compositionally biased region" description="Low complexity" evidence="4">
    <location>
        <begin position="241"/>
        <end position="254"/>
    </location>
</feature>
<evidence type="ECO:0000256" key="1">
    <source>
        <dbReference type="ARBA" id="ARBA00006255"/>
    </source>
</evidence>
<dbReference type="Pfam" id="PF23092">
    <property type="entry name" value="Ubiquitin_6"/>
    <property type="match status" value="1"/>
</dbReference>
<dbReference type="GO" id="GO:0022008">
    <property type="term" value="P:neurogenesis"/>
    <property type="evidence" value="ECO:0007669"/>
    <property type="project" value="InterPro"/>
</dbReference>
<evidence type="ECO:0000256" key="3">
    <source>
        <dbReference type="SAM" id="Coils"/>
    </source>
</evidence>
<feature type="domain" description="AAA+ ATPase" evidence="5">
    <location>
        <begin position="522"/>
        <end position="666"/>
    </location>
</feature>
<feature type="compositionally biased region" description="Polar residues" evidence="4">
    <location>
        <begin position="14"/>
        <end position="31"/>
    </location>
</feature>
<dbReference type="SMART" id="SM00382">
    <property type="entry name" value="AAA"/>
    <property type="match status" value="1"/>
</dbReference>